<evidence type="ECO:0000313" key="2">
    <source>
        <dbReference type="Proteomes" id="UP000008370"/>
    </source>
</evidence>
<dbReference type="HOGENOM" id="CLU_2455463_0_0_1"/>
<dbReference type="Proteomes" id="UP000008370">
    <property type="component" value="Unassembled WGS sequence"/>
</dbReference>
<name>K5VUL0_PHACS</name>
<evidence type="ECO:0000313" key="1">
    <source>
        <dbReference type="EMBL" id="EKM50274.1"/>
    </source>
</evidence>
<dbReference type="EMBL" id="JH930479">
    <property type="protein sequence ID" value="EKM50274.1"/>
    <property type="molecule type" value="Genomic_DNA"/>
</dbReference>
<proteinExistence type="predicted"/>
<dbReference type="GeneID" id="18911568"/>
<gene>
    <name evidence="1" type="ORF">PHACADRAFT_201114</name>
</gene>
<dbReference type="OrthoDB" id="5311491at2759"/>
<reference evidence="1 2" key="1">
    <citation type="journal article" date="2012" name="BMC Genomics">
        <title>Comparative genomics of the white-rot fungi, Phanerochaete carnosa and P. chrysosporium, to elucidate the genetic basis of the distinct wood types they colonize.</title>
        <authorList>
            <person name="Suzuki H."/>
            <person name="MacDonald J."/>
            <person name="Syed K."/>
            <person name="Salamov A."/>
            <person name="Hori C."/>
            <person name="Aerts A."/>
            <person name="Henrissat B."/>
            <person name="Wiebenga A."/>
            <person name="vanKuyk P.A."/>
            <person name="Barry K."/>
            <person name="Lindquist E."/>
            <person name="LaButti K."/>
            <person name="Lapidus A."/>
            <person name="Lucas S."/>
            <person name="Coutinho P."/>
            <person name="Gong Y."/>
            <person name="Samejima M."/>
            <person name="Mahadevan R."/>
            <person name="Abou-Zaid M."/>
            <person name="de Vries R.P."/>
            <person name="Igarashi K."/>
            <person name="Yadav J.S."/>
            <person name="Grigoriev I.V."/>
            <person name="Master E.R."/>
        </authorList>
    </citation>
    <scope>NUCLEOTIDE SEQUENCE [LARGE SCALE GENOMIC DNA]</scope>
    <source>
        <strain evidence="1 2">HHB-10118-sp</strain>
    </source>
</reference>
<organism evidence="1 2">
    <name type="scientific">Phanerochaete carnosa (strain HHB-10118-sp)</name>
    <name type="common">White-rot fungus</name>
    <name type="synonym">Peniophora carnosa</name>
    <dbReference type="NCBI Taxonomy" id="650164"/>
    <lineage>
        <taxon>Eukaryota</taxon>
        <taxon>Fungi</taxon>
        <taxon>Dikarya</taxon>
        <taxon>Basidiomycota</taxon>
        <taxon>Agaricomycotina</taxon>
        <taxon>Agaricomycetes</taxon>
        <taxon>Polyporales</taxon>
        <taxon>Phanerochaetaceae</taxon>
        <taxon>Phanerochaete</taxon>
    </lineage>
</organism>
<dbReference type="AlphaFoldDB" id="K5VUL0"/>
<dbReference type="InParanoid" id="K5VUL0"/>
<dbReference type="RefSeq" id="XP_007401457.1">
    <property type="nucleotide sequence ID" value="XM_007401395.1"/>
</dbReference>
<protein>
    <submittedName>
        <fullName evidence="1">Uncharacterized protein</fullName>
    </submittedName>
</protein>
<sequence length="89" mass="9598">MPFARTDEKGTTLYHTGIGVPLRAPIYTAVVVIRRATANGDLCDYYAYRSQLVGQLDPPTPGIAMNICDYAGSTLYTSDELATSPVHAC</sequence>
<keyword evidence="2" id="KW-1185">Reference proteome</keyword>
<accession>K5VUL0</accession>
<dbReference type="KEGG" id="pco:PHACADRAFT_201114"/>